<reference evidence="3" key="1">
    <citation type="journal article" date="2019" name="Int. J. Syst. Evol. Microbiol.">
        <title>The Global Catalogue of Microorganisms (GCM) 10K type strain sequencing project: providing services to taxonomists for standard genome sequencing and annotation.</title>
        <authorList>
            <consortium name="The Broad Institute Genomics Platform"/>
            <consortium name="The Broad Institute Genome Sequencing Center for Infectious Disease"/>
            <person name="Wu L."/>
            <person name="Ma J."/>
        </authorList>
    </citation>
    <scope>NUCLEOTIDE SEQUENCE [LARGE SCALE GENOMIC DNA]</scope>
    <source>
        <strain evidence="3">CECT 7398</strain>
    </source>
</reference>
<evidence type="ECO:0000256" key="1">
    <source>
        <dbReference type="SAM" id="SignalP"/>
    </source>
</evidence>
<dbReference type="RefSeq" id="WP_170883500.1">
    <property type="nucleotide sequence ID" value="NZ_JAUFQC010000001.1"/>
</dbReference>
<feature type="signal peptide" evidence="1">
    <location>
        <begin position="1"/>
        <end position="29"/>
    </location>
</feature>
<keyword evidence="1" id="KW-0732">Signal</keyword>
<organism evidence="2 3">
    <name type="scientific">Vibrio ostreicida</name>
    <dbReference type="NCBI Taxonomy" id="526588"/>
    <lineage>
        <taxon>Bacteria</taxon>
        <taxon>Pseudomonadati</taxon>
        <taxon>Pseudomonadota</taxon>
        <taxon>Gammaproteobacteria</taxon>
        <taxon>Vibrionales</taxon>
        <taxon>Vibrionaceae</taxon>
        <taxon>Vibrio</taxon>
    </lineage>
</organism>
<name>A0ABT8BNP9_9VIBR</name>
<sequence length="298" mass="33817">MVVKAKRSLVKLLSLTVLMWPALSFSVNAEAFLCDATQTSNDSLPLLDSDCPIGQGMWGKHRPNSQAAYFWIQCGVYAKPLSLMKAKSIYPHISSDVWAKKEGRNYRCLIGPYKDYTQAKLDLTNVKTMPEYREAFIRQVIKASIEVKDQRGITARQSAKPVSQAPSVLPALIVPAPDKVSQPLPSTEREIDIRQYAKIRGVEYKVPYIKSEEDQFYMEHDKPWNRMDYKMADNTCSRMGMRLAIEAEWQALLDADVMGKEKWPSHLPYWGEGRKGLFYSGKVTNLKGTSLLNIVCVK</sequence>
<keyword evidence="3" id="KW-1185">Reference proteome</keyword>
<feature type="chain" id="PRO_5046784396" evidence="1">
    <location>
        <begin position="30"/>
        <end position="298"/>
    </location>
</feature>
<proteinExistence type="predicted"/>
<dbReference type="Proteomes" id="UP001238540">
    <property type="component" value="Unassembled WGS sequence"/>
</dbReference>
<protein>
    <submittedName>
        <fullName evidence="2">SPOR domain-containing protein</fullName>
    </submittedName>
</protein>
<evidence type="ECO:0000313" key="2">
    <source>
        <dbReference type="EMBL" id="MDN3608715.1"/>
    </source>
</evidence>
<comment type="caution">
    <text evidence="2">The sequence shown here is derived from an EMBL/GenBank/DDBJ whole genome shotgun (WGS) entry which is preliminary data.</text>
</comment>
<dbReference type="EMBL" id="JAUFQC010000001">
    <property type="protein sequence ID" value="MDN3608715.1"/>
    <property type="molecule type" value="Genomic_DNA"/>
</dbReference>
<evidence type="ECO:0000313" key="3">
    <source>
        <dbReference type="Proteomes" id="UP001238540"/>
    </source>
</evidence>
<gene>
    <name evidence="2" type="ORF">QWZ16_02945</name>
</gene>
<accession>A0ABT8BNP9</accession>